<dbReference type="PANTHER" id="PTHR43484">
    <property type="match status" value="1"/>
</dbReference>
<reference evidence="9" key="1">
    <citation type="submission" date="2021-04" db="EMBL/GenBank/DDBJ databases">
        <authorList>
            <person name="Yoon J."/>
        </authorList>
    </citation>
    <scope>NUCLEOTIDE SEQUENCE</scope>
    <source>
        <strain evidence="9">KMU-90</strain>
    </source>
</reference>
<evidence type="ECO:0000256" key="3">
    <source>
        <dbReference type="ARBA" id="ARBA00021897"/>
    </source>
</evidence>
<evidence type="ECO:0000313" key="9">
    <source>
        <dbReference type="EMBL" id="MBS0125745.1"/>
    </source>
</evidence>
<dbReference type="PRINTS" id="PR00956">
    <property type="entry name" value="FLGMOTORFLIN"/>
</dbReference>
<keyword evidence="9" id="KW-0282">Flagellum</keyword>
<dbReference type="GO" id="GO:0071973">
    <property type="term" value="P:bacterial-type flagellum-dependent cell motility"/>
    <property type="evidence" value="ECO:0007669"/>
    <property type="project" value="InterPro"/>
</dbReference>
<dbReference type="Gene3D" id="2.30.330.10">
    <property type="entry name" value="SpoA-like"/>
    <property type="match status" value="1"/>
</dbReference>
<keyword evidence="10" id="KW-1185">Reference proteome</keyword>
<keyword evidence="4" id="KW-1003">Cell membrane</keyword>
<dbReference type="GO" id="GO:0005886">
    <property type="term" value="C:plasma membrane"/>
    <property type="evidence" value="ECO:0007669"/>
    <property type="project" value="UniProtKB-SubCell"/>
</dbReference>
<dbReference type="SUPFAM" id="SSF101801">
    <property type="entry name" value="Surface presentation of antigens (SPOA)"/>
    <property type="match status" value="1"/>
</dbReference>
<keyword evidence="6" id="KW-0283">Flagellar rotation</keyword>
<dbReference type="RefSeq" id="WP_212537715.1">
    <property type="nucleotide sequence ID" value="NZ_JAGTUU010000007.1"/>
</dbReference>
<dbReference type="Proteomes" id="UP000681356">
    <property type="component" value="Unassembled WGS sequence"/>
</dbReference>
<dbReference type="GO" id="GO:0006935">
    <property type="term" value="P:chemotaxis"/>
    <property type="evidence" value="ECO:0007669"/>
    <property type="project" value="UniProtKB-KW"/>
</dbReference>
<dbReference type="GO" id="GO:0003774">
    <property type="term" value="F:cytoskeletal motor activity"/>
    <property type="evidence" value="ECO:0007669"/>
    <property type="project" value="InterPro"/>
</dbReference>
<evidence type="ECO:0000313" key="10">
    <source>
        <dbReference type="Proteomes" id="UP000681356"/>
    </source>
</evidence>
<comment type="caution">
    <text evidence="9">The sequence shown here is derived from an EMBL/GenBank/DDBJ whole genome shotgun (WGS) entry which is preliminary data.</text>
</comment>
<protein>
    <recommendedName>
        <fullName evidence="3">Flagellar motor switch protein FliN</fullName>
    </recommendedName>
</protein>
<dbReference type="InterPro" id="IPR001543">
    <property type="entry name" value="FliN-like_C"/>
</dbReference>
<dbReference type="InterPro" id="IPR036429">
    <property type="entry name" value="SpoA-like_sf"/>
</dbReference>
<evidence type="ECO:0000256" key="6">
    <source>
        <dbReference type="ARBA" id="ARBA00022779"/>
    </source>
</evidence>
<evidence type="ECO:0000256" key="1">
    <source>
        <dbReference type="ARBA" id="ARBA00004413"/>
    </source>
</evidence>
<keyword evidence="9" id="KW-0966">Cell projection</keyword>
<dbReference type="InterPro" id="IPR001172">
    <property type="entry name" value="FliN_T3SS_HrcQb"/>
</dbReference>
<dbReference type="AlphaFoldDB" id="A0A8J8B9N9"/>
<dbReference type="GO" id="GO:0009425">
    <property type="term" value="C:bacterial-type flagellum basal body"/>
    <property type="evidence" value="ECO:0007669"/>
    <property type="project" value="InterPro"/>
</dbReference>
<keyword evidence="5" id="KW-0145">Chemotaxis</keyword>
<evidence type="ECO:0000256" key="2">
    <source>
        <dbReference type="ARBA" id="ARBA00009226"/>
    </source>
</evidence>
<keyword evidence="7" id="KW-0472">Membrane</keyword>
<feature type="domain" description="Flagellar motor switch protein FliN-like C-terminal" evidence="8">
    <location>
        <begin position="18"/>
        <end position="89"/>
    </location>
</feature>
<name>A0A8J8B9N9_9RHOB</name>
<dbReference type="InterPro" id="IPR051469">
    <property type="entry name" value="FliN/MopA/SpaO"/>
</dbReference>
<comment type="subcellular location">
    <subcellularLocation>
        <location evidence="1">Cell membrane</location>
        <topology evidence="1">Peripheral membrane protein</topology>
        <orientation evidence="1">Cytoplasmic side</orientation>
    </subcellularLocation>
</comment>
<evidence type="ECO:0000256" key="7">
    <source>
        <dbReference type="ARBA" id="ARBA00023136"/>
    </source>
</evidence>
<gene>
    <name evidence="9" type="ORF">KB874_16810</name>
</gene>
<evidence type="ECO:0000259" key="8">
    <source>
        <dbReference type="Pfam" id="PF01052"/>
    </source>
</evidence>
<comment type="similarity">
    <text evidence="2">Belongs to the FliN/MopA/SpaO family.</text>
</comment>
<evidence type="ECO:0000256" key="4">
    <source>
        <dbReference type="ARBA" id="ARBA00022475"/>
    </source>
</evidence>
<proteinExistence type="inferred from homology"/>
<sequence>MDDLHVSEHADHGTPFTRVPIEITVSVGRARPLVRELLQLAEGAVLTLDRKLEDPVELYVGEKLIGIGVLEVVEGDGQNQLAVRLTEVVGMKGQA</sequence>
<accession>A0A8J8B9N9</accession>
<keyword evidence="9" id="KW-0969">Cilium</keyword>
<dbReference type="Pfam" id="PF01052">
    <property type="entry name" value="FliMN_C"/>
    <property type="match status" value="1"/>
</dbReference>
<evidence type="ECO:0000256" key="5">
    <source>
        <dbReference type="ARBA" id="ARBA00022500"/>
    </source>
</evidence>
<dbReference type="PANTHER" id="PTHR43484:SF1">
    <property type="entry name" value="FLAGELLAR MOTOR SWITCH PROTEIN FLIN"/>
    <property type="match status" value="1"/>
</dbReference>
<organism evidence="9 10">
    <name type="scientific">Thetidibacter halocola</name>
    <dbReference type="NCBI Taxonomy" id="2827239"/>
    <lineage>
        <taxon>Bacteria</taxon>
        <taxon>Pseudomonadati</taxon>
        <taxon>Pseudomonadota</taxon>
        <taxon>Alphaproteobacteria</taxon>
        <taxon>Rhodobacterales</taxon>
        <taxon>Roseobacteraceae</taxon>
        <taxon>Thetidibacter</taxon>
    </lineage>
</organism>
<dbReference type="EMBL" id="JAGTUU010000007">
    <property type="protein sequence ID" value="MBS0125745.1"/>
    <property type="molecule type" value="Genomic_DNA"/>
</dbReference>